<dbReference type="STRING" id="1666911.HLUCCA11_08435"/>
<dbReference type="InterPro" id="IPR011604">
    <property type="entry name" value="PDDEXK-like_dom_sf"/>
</dbReference>
<accession>A0A0P8DH60</accession>
<dbReference type="Pfam" id="PF12705">
    <property type="entry name" value="PDDEXK_1"/>
    <property type="match status" value="1"/>
</dbReference>
<proteinExistence type="predicted"/>
<dbReference type="EMBL" id="LJZR01000009">
    <property type="protein sequence ID" value="KPQ35912.1"/>
    <property type="molecule type" value="Genomic_DNA"/>
</dbReference>
<keyword evidence="2" id="KW-0378">Hydrolase</keyword>
<gene>
    <name evidence="5" type="ORF">HLUCCA11_08435</name>
</gene>
<dbReference type="GO" id="GO:0004386">
    <property type="term" value="F:helicase activity"/>
    <property type="evidence" value="ECO:0007669"/>
    <property type="project" value="UniProtKB-KW"/>
</dbReference>
<organism evidence="5 6">
    <name type="scientific">Phormidesmis priestleyi Ana</name>
    <dbReference type="NCBI Taxonomy" id="1666911"/>
    <lineage>
        <taxon>Bacteria</taxon>
        <taxon>Bacillati</taxon>
        <taxon>Cyanobacteriota</taxon>
        <taxon>Cyanophyceae</taxon>
        <taxon>Leptolyngbyales</taxon>
        <taxon>Leptolyngbyaceae</taxon>
        <taxon>Phormidesmis</taxon>
    </lineage>
</organism>
<dbReference type="Gene3D" id="3.90.320.10">
    <property type="match status" value="1"/>
</dbReference>
<evidence type="ECO:0000256" key="1">
    <source>
        <dbReference type="ARBA" id="ARBA00022763"/>
    </source>
</evidence>
<evidence type="ECO:0000313" key="5">
    <source>
        <dbReference type="EMBL" id="KPQ35912.1"/>
    </source>
</evidence>
<sequence>MLPLSQSHLTLLDACERKYQYVFLEALSGPATYEQQLTTQWGSRFHLLMQQRALDLPVEVMVGANAEMSDSLAALAESAPEVFAHLPETAGKAASESASESASKSADKTVVDEVTFSQSEHRRRLAFNGYLLTVIYDLLVIDSRSAVDQASQNGDGYQGQIFDWKTHQRSPRKEWLKNDWQTRLYLYVLCETTDLRPDQISMTYWFVRLAEENQPGFYRFDYSEKQHQATHQDLLRLTNRLTQLLKLAESAADFPKVAIEKGLCDRCPFNVRCDRASLAAPTAPTAPTAIALSPDPHQLLQTASQLTADTVEEIPW</sequence>
<keyword evidence="2" id="KW-0347">Helicase</keyword>
<evidence type="ECO:0000256" key="3">
    <source>
        <dbReference type="ARBA" id="ARBA00023204"/>
    </source>
</evidence>
<name>A0A0P8DH60_9CYAN</name>
<evidence type="ECO:0000256" key="2">
    <source>
        <dbReference type="ARBA" id="ARBA00022806"/>
    </source>
</evidence>
<keyword evidence="3" id="KW-0234">DNA repair</keyword>
<dbReference type="PATRIC" id="fig|1666911.3.peg.4065"/>
<reference evidence="5 6" key="1">
    <citation type="submission" date="2015-09" db="EMBL/GenBank/DDBJ databases">
        <title>Identification and resolution of microdiversity through metagenomic sequencing of parallel consortia.</title>
        <authorList>
            <person name="Nelson W.C."/>
            <person name="Romine M.F."/>
            <person name="Lindemann S.R."/>
        </authorList>
    </citation>
    <scope>NUCLEOTIDE SEQUENCE [LARGE SCALE GENOMIC DNA]</scope>
    <source>
        <strain evidence="5">Ana</strain>
    </source>
</reference>
<feature type="domain" description="PD-(D/E)XK endonuclease-like" evidence="4">
    <location>
        <begin position="4"/>
        <end position="274"/>
    </location>
</feature>
<keyword evidence="2" id="KW-0067">ATP-binding</keyword>
<dbReference type="GO" id="GO:0006281">
    <property type="term" value="P:DNA repair"/>
    <property type="evidence" value="ECO:0007669"/>
    <property type="project" value="UniProtKB-KW"/>
</dbReference>
<dbReference type="Proteomes" id="UP000050465">
    <property type="component" value="Unassembled WGS sequence"/>
</dbReference>
<dbReference type="AlphaFoldDB" id="A0A0P8DH60"/>
<keyword evidence="2" id="KW-0547">Nucleotide-binding</keyword>
<keyword evidence="1" id="KW-0227">DNA damage</keyword>
<protein>
    <submittedName>
        <fullName evidence="5">PD-(D/E)XK nuclease superfamily</fullName>
    </submittedName>
</protein>
<evidence type="ECO:0000259" key="4">
    <source>
        <dbReference type="Pfam" id="PF12705"/>
    </source>
</evidence>
<comment type="caution">
    <text evidence="5">The sequence shown here is derived from an EMBL/GenBank/DDBJ whole genome shotgun (WGS) entry which is preliminary data.</text>
</comment>
<dbReference type="InterPro" id="IPR038726">
    <property type="entry name" value="PDDEXK_AddAB-type"/>
</dbReference>
<evidence type="ECO:0000313" key="6">
    <source>
        <dbReference type="Proteomes" id="UP000050465"/>
    </source>
</evidence>